<evidence type="ECO:0008006" key="3">
    <source>
        <dbReference type="Google" id="ProtNLM"/>
    </source>
</evidence>
<dbReference type="HOGENOM" id="CLU_038942_4_0_1"/>
<dbReference type="InParanoid" id="A0A0C3A8V6"/>
<dbReference type="GO" id="GO:0008757">
    <property type="term" value="F:S-adenosylmethionine-dependent methyltransferase activity"/>
    <property type="evidence" value="ECO:0007669"/>
    <property type="project" value="UniProtKB-ARBA"/>
</dbReference>
<dbReference type="OrthoDB" id="194386at2759"/>
<dbReference type="GO" id="GO:0005737">
    <property type="term" value="C:cytoplasm"/>
    <property type="evidence" value="ECO:0007669"/>
    <property type="project" value="TreeGrafter"/>
</dbReference>
<accession>A0A0C3A8V6</accession>
<reference evidence="1 2" key="1">
    <citation type="submission" date="2014-04" db="EMBL/GenBank/DDBJ databases">
        <authorList>
            <consortium name="DOE Joint Genome Institute"/>
            <person name="Kuo A."/>
            <person name="Kohler A."/>
            <person name="Nagy L.G."/>
            <person name="Floudas D."/>
            <person name="Copeland A."/>
            <person name="Barry K.W."/>
            <person name="Cichocki N."/>
            <person name="Veneault-Fourrey C."/>
            <person name="LaButti K."/>
            <person name="Lindquist E.A."/>
            <person name="Lipzen A."/>
            <person name="Lundell T."/>
            <person name="Morin E."/>
            <person name="Murat C."/>
            <person name="Sun H."/>
            <person name="Tunlid A."/>
            <person name="Henrissat B."/>
            <person name="Grigoriev I.V."/>
            <person name="Hibbett D.S."/>
            <person name="Martin F."/>
            <person name="Nordberg H.P."/>
            <person name="Cantor M.N."/>
            <person name="Hua S.X."/>
        </authorList>
    </citation>
    <scope>NUCLEOTIDE SEQUENCE [LARGE SCALE GENOMIC DNA]</scope>
    <source>
        <strain evidence="1 2">Foug A</strain>
    </source>
</reference>
<dbReference type="AlphaFoldDB" id="A0A0C3A8V6"/>
<evidence type="ECO:0000313" key="2">
    <source>
        <dbReference type="Proteomes" id="UP000053989"/>
    </source>
</evidence>
<reference evidence="2" key="2">
    <citation type="submission" date="2015-01" db="EMBL/GenBank/DDBJ databases">
        <title>Evolutionary Origins and Diversification of the Mycorrhizal Mutualists.</title>
        <authorList>
            <consortium name="DOE Joint Genome Institute"/>
            <consortium name="Mycorrhizal Genomics Consortium"/>
            <person name="Kohler A."/>
            <person name="Kuo A."/>
            <person name="Nagy L.G."/>
            <person name="Floudas D."/>
            <person name="Copeland A."/>
            <person name="Barry K.W."/>
            <person name="Cichocki N."/>
            <person name="Veneault-Fourrey C."/>
            <person name="LaButti K."/>
            <person name="Lindquist E.A."/>
            <person name="Lipzen A."/>
            <person name="Lundell T."/>
            <person name="Morin E."/>
            <person name="Murat C."/>
            <person name="Riley R."/>
            <person name="Ohm R."/>
            <person name="Sun H."/>
            <person name="Tunlid A."/>
            <person name="Henrissat B."/>
            <person name="Grigoriev I.V."/>
            <person name="Hibbett D.S."/>
            <person name="Martin F."/>
        </authorList>
    </citation>
    <scope>NUCLEOTIDE SEQUENCE [LARGE SCALE GENOMIC DNA]</scope>
    <source>
        <strain evidence="2">Foug A</strain>
    </source>
</reference>
<dbReference type="InterPro" id="IPR029063">
    <property type="entry name" value="SAM-dependent_MTases_sf"/>
</dbReference>
<dbReference type="Pfam" id="PF10294">
    <property type="entry name" value="Methyltransf_16"/>
    <property type="match status" value="1"/>
</dbReference>
<dbReference type="STRING" id="1036808.A0A0C3A8V6"/>
<sequence length="354" mass="39597">MVEPGVLTCRTIDTRTSSLSNILRAYSALVPPRQISIPPFLAFSEVQGFFLNSILLNGHFKRYPPSQKYQRKFWKWALERLEVLSQNEEDNEIDELIYQHYLSLIRLVWYDRNDSLPSDSYITYYWKSPAMHGSDESQLYETVTLLESQTTVAASTTGLRTWRSSLALAQYLIEHAGLVAHSTVLELGSGIGFLGIVVASLQLHFGLTRTCTPTNGTLPPGKLGIFLTDLNSCVLDRCQSNIKLPCNRSSVHPNIQYRLLDWFDAISAQENLKSLLVEAHADIILGADIVFDPALVPPLVATLSAALSQAHTRMALIALTIRNEVTFDYFLKETGASPALTARANTELQHDDHF</sequence>
<evidence type="ECO:0000313" key="1">
    <source>
        <dbReference type="EMBL" id="KIM70123.1"/>
    </source>
</evidence>
<dbReference type="InterPro" id="IPR019410">
    <property type="entry name" value="Methyltransf_16"/>
</dbReference>
<name>A0A0C3A8V6_9AGAM</name>
<dbReference type="PANTHER" id="PTHR14614:SF130">
    <property type="entry name" value="PROTEIN-LYSINE N-METHYLTRANSFERASE EEF2KMT"/>
    <property type="match status" value="1"/>
</dbReference>
<protein>
    <recommendedName>
        <fullName evidence="3">FAM86 N-terminal domain-containing protein</fullName>
    </recommendedName>
</protein>
<gene>
    <name evidence="1" type="ORF">SCLCIDRAFT_1160702</name>
</gene>
<keyword evidence="2" id="KW-1185">Reference proteome</keyword>
<dbReference type="Proteomes" id="UP000053989">
    <property type="component" value="Unassembled WGS sequence"/>
</dbReference>
<dbReference type="SUPFAM" id="SSF53335">
    <property type="entry name" value="S-adenosyl-L-methionine-dependent methyltransferases"/>
    <property type="match status" value="1"/>
</dbReference>
<proteinExistence type="predicted"/>
<dbReference type="EMBL" id="KN822005">
    <property type="protein sequence ID" value="KIM70123.1"/>
    <property type="molecule type" value="Genomic_DNA"/>
</dbReference>
<dbReference type="Gene3D" id="3.40.50.150">
    <property type="entry name" value="Vaccinia Virus protein VP39"/>
    <property type="match status" value="1"/>
</dbReference>
<dbReference type="PANTHER" id="PTHR14614">
    <property type="entry name" value="HEPATOCELLULAR CARCINOMA-ASSOCIATED ANTIGEN"/>
    <property type="match status" value="1"/>
</dbReference>
<organism evidence="1 2">
    <name type="scientific">Scleroderma citrinum Foug A</name>
    <dbReference type="NCBI Taxonomy" id="1036808"/>
    <lineage>
        <taxon>Eukaryota</taxon>
        <taxon>Fungi</taxon>
        <taxon>Dikarya</taxon>
        <taxon>Basidiomycota</taxon>
        <taxon>Agaricomycotina</taxon>
        <taxon>Agaricomycetes</taxon>
        <taxon>Agaricomycetidae</taxon>
        <taxon>Boletales</taxon>
        <taxon>Sclerodermatineae</taxon>
        <taxon>Sclerodermataceae</taxon>
        <taxon>Scleroderma</taxon>
    </lineage>
</organism>